<dbReference type="Proteomes" id="UP001652620">
    <property type="component" value="Chromosome 2"/>
</dbReference>
<keyword evidence="4" id="KW-0804">Transcription</keyword>
<comment type="similarity">
    <text evidence="2 6">Belongs to the ELL/occludin family.</text>
</comment>
<evidence type="ECO:0000256" key="5">
    <source>
        <dbReference type="ARBA" id="ARBA00023242"/>
    </source>
</evidence>
<feature type="compositionally biased region" description="Basic and acidic residues" evidence="7">
    <location>
        <begin position="919"/>
        <end position="928"/>
    </location>
</feature>
<feature type="compositionally biased region" description="Basic and acidic residues" evidence="7">
    <location>
        <begin position="857"/>
        <end position="888"/>
    </location>
</feature>
<comment type="subcellular location">
    <subcellularLocation>
        <location evidence="1">Nucleus</location>
    </subcellularLocation>
</comment>
<feature type="compositionally biased region" description="Low complexity" evidence="7">
    <location>
        <begin position="530"/>
        <end position="541"/>
    </location>
</feature>
<feature type="compositionally biased region" description="Low complexity" evidence="7">
    <location>
        <begin position="244"/>
        <end position="260"/>
    </location>
</feature>
<evidence type="ECO:0000256" key="4">
    <source>
        <dbReference type="ARBA" id="ARBA00023163"/>
    </source>
</evidence>
<feature type="compositionally biased region" description="Low complexity" evidence="7">
    <location>
        <begin position="408"/>
        <end position="423"/>
    </location>
</feature>
<feature type="compositionally biased region" description="Acidic residues" evidence="7">
    <location>
        <begin position="1295"/>
        <end position="1313"/>
    </location>
</feature>
<evidence type="ECO:0000313" key="10">
    <source>
        <dbReference type="RefSeq" id="XP_029404855.2"/>
    </source>
</evidence>
<dbReference type="GeneID" id="115065898"/>
<feature type="compositionally biased region" description="Basic residues" evidence="7">
    <location>
        <begin position="228"/>
        <end position="237"/>
    </location>
</feature>
<feature type="compositionally biased region" description="Basic and acidic residues" evidence="7">
    <location>
        <begin position="210"/>
        <end position="220"/>
    </location>
</feature>
<feature type="region of interest" description="Disordered" evidence="7">
    <location>
        <begin position="630"/>
        <end position="997"/>
    </location>
</feature>
<dbReference type="GO" id="GO:0032968">
    <property type="term" value="P:positive regulation of transcription elongation by RNA polymerase II"/>
    <property type="evidence" value="ECO:0007669"/>
    <property type="project" value="TreeGrafter"/>
</dbReference>
<keyword evidence="5" id="KW-0539">Nucleus</keyword>
<feature type="compositionally biased region" description="Low complexity" evidence="7">
    <location>
        <begin position="351"/>
        <end position="389"/>
    </location>
</feature>
<dbReference type="InterPro" id="IPR036390">
    <property type="entry name" value="WH_DNA-bd_sf"/>
</dbReference>
<dbReference type="InterPro" id="IPR019464">
    <property type="entry name" value="ELL_N"/>
</dbReference>
<feature type="compositionally biased region" description="Low complexity" evidence="7">
    <location>
        <begin position="271"/>
        <end position="288"/>
    </location>
</feature>
<evidence type="ECO:0000256" key="7">
    <source>
        <dbReference type="SAM" id="MobiDB-lite"/>
    </source>
</evidence>
<proteinExistence type="inferred from homology"/>
<dbReference type="InterPro" id="IPR031176">
    <property type="entry name" value="ELL/occludin"/>
</dbReference>
<dbReference type="PANTHER" id="PTHR23288">
    <property type="entry name" value="OCCLUDIN AND RNA POLYMERASE II ELONGATION FACTOR ELL"/>
    <property type="match status" value="1"/>
</dbReference>
<feature type="compositionally biased region" description="Low complexity" evidence="7">
    <location>
        <begin position="969"/>
        <end position="984"/>
    </location>
</feature>
<feature type="compositionally biased region" description="Low complexity" evidence="7">
    <location>
        <begin position="1356"/>
        <end position="1365"/>
    </location>
</feature>
<feature type="domain" description="OCEL" evidence="8">
    <location>
        <begin position="1042"/>
        <end position="1150"/>
    </location>
</feature>
<dbReference type="GO" id="GO:0042795">
    <property type="term" value="P:snRNA transcription by RNA polymerase II"/>
    <property type="evidence" value="ECO:0007669"/>
    <property type="project" value="TreeGrafter"/>
</dbReference>
<feature type="compositionally biased region" description="Basic and acidic residues" evidence="7">
    <location>
        <begin position="730"/>
        <end position="740"/>
    </location>
</feature>
<feature type="compositionally biased region" description="Polar residues" evidence="7">
    <location>
        <begin position="299"/>
        <end position="323"/>
    </location>
</feature>
<dbReference type="PROSITE" id="PS51980">
    <property type="entry name" value="OCEL"/>
    <property type="match status" value="1"/>
</dbReference>
<dbReference type="PANTHER" id="PTHR23288:SF17">
    <property type="entry name" value="RNA POLYMERASE II ELONGATION FACTOR ELL"/>
    <property type="match status" value="1"/>
</dbReference>
<dbReference type="GO" id="GO:0008023">
    <property type="term" value="C:transcription elongation factor complex"/>
    <property type="evidence" value="ECO:0007669"/>
    <property type="project" value="InterPro"/>
</dbReference>
<evidence type="ECO:0000256" key="1">
    <source>
        <dbReference type="ARBA" id="ARBA00004123"/>
    </source>
</evidence>
<feature type="region of interest" description="Disordered" evidence="7">
    <location>
        <begin position="519"/>
        <end position="554"/>
    </location>
</feature>
<dbReference type="GO" id="GO:0000987">
    <property type="term" value="F:cis-regulatory region sequence-specific DNA binding"/>
    <property type="evidence" value="ECO:0007669"/>
    <property type="project" value="TreeGrafter"/>
</dbReference>
<dbReference type="SUPFAM" id="SSF46785">
    <property type="entry name" value="Winged helix' DNA-binding domain"/>
    <property type="match status" value="1"/>
</dbReference>
<keyword evidence="9" id="KW-1185">Reference proteome</keyword>
<feature type="compositionally biased region" description="Low complexity" evidence="7">
    <location>
        <begin position="1316"/>
        <end position="1335"/>
    </location>
</feature>
<feature type="compositionally biased region" description="Polar residues" evidence="7">
    <location>
        <begin position="1367"/>
        <end position="1395"/>
    </location>
</feature>
<sequence>MSDCPVTFNAGDYEMTQDYNKDDSKVYIRVKLTDSAYRAIEEYQQYSKANHLTNEQNPKMKMNGNTGIISIPTFGNEAGVNFGFSLDAVQGSMEAVQQTAEGLNSLGTITHSMRIHANEDVFAETRTKMAMSEESERSKCTKVIKPSKSEIGRKVKKPVATLSAQHMAHNNDRNKACPELPAIGVTESSKGVLNAKTNETDFVRPVSKPAKVDMRSEHNRHGSASSKRNGKSSHKRDSKGNTVSSLPLLTSPSKPSSTLTNGNHRERNIASNTLSSLPLLTTPLNPSSQLTNRKHRESNMITPSKPSSQLTNGNVISSNNGTAGQKAPDFVRPLTKPKDIDTKSDHKRHSSTSSKSNSKSSQPRDSMSNTLPSLPNLTTPSNTSSTLLNDGNSMVKRNDKEVKSQHPNSAKAKSAQSKAVNNKSVKKSTAKGKQPDITRCKIKERIIQMLALRPYKKLELYTRLQNEGLRDAERQAISTILREIAFLRDNAFNLRRHIWNIVKEDWPFYNEAELQQLKENKPKDLTPPISSDTASPPLLSSPSPPQVAPVSDFNYGNSLKRPGEVYQNPVLSKKQRISLVKTKERVGNRISPTSENTLVYNRNTEARESNQVFNGTQIIANCVNPNNCENTSDAPSDQHLTESKPAKCSAPLSVQHPTERVSEDKSSSGKSKGRKSKKSSAPESNKQPAEIVSTDKGIQITANTSGVLSDQHLTESKSAKCSAPLSVQHPTERVSEDKSSSGKSKGRKPKKSLAPESVKQPAEIVSTDKGSSSSKRRSSKPKGSTRSEAVGTDTQNKENSAAPVAVNQPAGNVSGYKKSSSRNKADKSKKSSTSVAENQPVISADKSSNKKKASNSKNDKESNTFNTDTEKQHESSRSKSSKSKETTQKSKSNNNADLPASPRKETSKPQMTVPPFTDQKLKTPKEVEQQSSLTVKPQQQITLQEPVAQHSTTNKSLEAGKHREQRSSQHILPQQRLQQQYKSQEPAARRSGPKDTFNAHKHVEQGLFDTPQQQVQQQIRSQEPVAQHSTMTDAHTAEPQSRFDFSMYTPITCVEQRRLYKAEFESHFEEYDQLSKSVEQVRRDFHILVQQLGQFPPGSPVYQHIQQKIEMEFERLNTVEEKQRKLRFDYLQAKLGHITQLVNDYDQKLKAESAAIDAAVLQHQLLQQQQQMLPITPIEEPKEIYSYAMNGSTHVLTAPAQPSNGHVPVSMVTDVENEVEVAQPPPQVSTYNMQQNTTNGVVWHQEAQQQNSVAISNTGLGYFRGSQFIPQQTQHQENGHQESGHQENGHHEDNDLSDSDDSDDSSNSSEEELASFQGLQFIPQQPQHQQKYHQNNQEHGDNNLSDSDGSDDSSDSSDSSNSELSSVRRSQFIAQQPQHQGRGCQNYQGNQNDLSGSDDSSDSSSSESEDSDSDNDAE</sequence>
<feature type="compositionally biased region" description="Polar residues" evidence="7">
    <location>
        <begin position="929"/>
        <end position="956"/>
    </location>
</feature>
<dbReference type="OrthoDB" id="6284217at2759"/>
<feature type="compositionally biased region" description="Basic and acidic residues" evidence="7">
    <location>
        <begin position="1277"/>
        <end position="1294"/>
    </location>
</feature>
<dbReference type="Pfam" id="PF10390">
    <property type="entry name" value="ELL"/>
    <property type="match status" value="2"/>
</dbReference>
<evidence type="ECO:0000256" key="3">
    <source>
        <dbReference type="ARBA" id="ARBA00023015"/>
    </source>
</evidence>
<feature type="compositionally biased region" description="Polar residues" evidence="7">
    <location>
        <begin position="831"/>
        <end position="841"/>
    </location>
</feature>
<organism evidence="9 10">
    <name type="scientific">Bactrocera dorsalis</name>
    <name type="common">Oriental fruit fly</name>
    <name type="synonym">Dacus dorsalis</name>
    <dbReference type="NCBI Taxonomy" id="27457"/>
    <lineage>
        <taxon>Eukaryota</taxon>
        <taxon>Metazoa</taxon>
        <taxon>Ecdysozoa</taxon>
        <taxon>Arthropoda</taxon>
        <taxon>Hexapoda</taxon>
        <taxon>Insecta</taxon>
        <taxon>Pterygota</taxon>
        <taxon>Neoptera</taxon>
        <taxon>Endopterygota</taxon>
        <taxon>Diptera</taxon>
        <taxon>Brachycera</taxon>
        <taxon>Muscomorpha</taxon>
        <taxon>Tephritoidea</taxon>
        <taxon>Tephritidae</taxon>
        <taxon>Bactrocera</taxon>
        <taxon>Bactrocera</taxon>
    </lineage>
</organism>
<dbReference type="InterPro" id="IPR042065">
    <property type="entry name" value="E3_ELL-like"/>
</dbReference>
<dbReference type="GO" id="GO:0006368">
    <property type="term" value="P:transcription elongation by RNA polymerase II"/>
    <property type="evidence" value="ECO:0007669"/>
    <property type="project" value="InterPro"/>
</dbReference>
<dbReference type="Gene3D" id="6.10.140.340">
    <property type="match status" value="1"/>
</dbReference>
<feature type="compositionally biased region" description="Acidic residues" evidence="7">
    <location>
        <begin position="1407"/>
        <end position="1418"/>
    </location>
</feature>
<protein>
    <submittedName>
        <fullName evidence="10">RNA polymerase II elongation factor Ell-like</fullName>
    </submittedName>
</protein>
<name>A0A8N4KZJ5_BACDO</name>
<evidence type="ECO:0000259" key="8">
    <source>
        <dbReference type="PROSITE" id="PS51980"/>
    </source>
</evidence>
<dbReference type="RefSeq" id="XP_029404855.2">
    <property type="nucleotide sequence ID" value="XM_029548995.2"/>
</dbReference>
<dbReference type="Gene3D" id="1.10.10.2670">
    <property type="entry name" value="E3 ubiquitin-protein ligase"/>
    <property type="match status" value="1"/>
</dbReference>
<keyword evidence="3" id="KW-0805">Transcription regulation</keyword>
<feature type="region of interest" description="Disordered" evidence="7">
    <location>
        <begin position="1271"/>
        <end position="1418"/>
    </location>
</feature>
<reference evidence="10" key="2">
    <citation type="submission" date="2025-08" db="UniProtKB">
        <authorList>
            <consortium name="RefSeq"/>
        </authorList>
    </citation>
    <scope>IDENTIFICATION</scope>
    <source>
        <tissue evidence="10">Adult</tissue>
    </source>
</reference>
<evidence type="ECO:0000256" key="6">
    <source>
        <dbReference type="PROSITE-ProRule" id="PRU01324"/>
    </source>
</evidence>
<feature type="compositionally biased region" description="Basic and acidic residues" evidence="7">
    <location>
        <begin position="657"/>
        <end position="667"/>
    </location>
</feature>
<dbReference type="Pfam" id="PF07303">
    <property type="entry name" value="Occludin_ELL"/>
    <property type="match status" value="1"/>
</dbReference>
<feature type="region of interest" description="Disordered" evidence="7">
    <location>
        <begin position="191"/>
        <end position="436"/>
    </location>
</feature>
<accession>A0A8N4KZJ5</accession>
<gene>
    <name evidence="10" type="primary">LOC115065898</name>
</gene>
<evidence type="ECO:0000313" key="9">
    <source>
        <dbReference type="Proteomes" id="UP001652620"/>
    </source>
</evidence>
<evidence type="ECO:0000256" key="2">
    <source>
        <dbReference type="ARBA" id="ARBA00009171"/>
    </source>
</evidence>
<dbReference type="InterPro" id="IPR010844">
    <property type="entry name" value="Occludin_ELL"/>
</dbReference>
<dbReference type="KEGG" id="bdr:115065898"/>
<dbReference type="SUPFAM" id="SSF144292">
    <property type="entry name" value="occludin/ELL-like"/>
    <property type="match status" value="1"/>
</dbReference>
<feature type="compositionally biased region" description="Basic and acidic residues" evidence="7">
    <location>
        <begin position="958"/>
        <end position="967"/>
    </location>
</feature>
<reference evidence="9" key="1">
    <citation type="submission" date="2025-05" db="UniProtKB">
        <authorList>
            <consortium name="RefSeq"/>
        </authorList>
    </citation>
    <scope>NUCLEOTIDE SEQUENCE [LARGE SCALE GENOMIC DNA]</scope>
</reference>